<dbReference type="Proteomes" id="UP000031982">
    <property type="component" value="Unassembled WGS sequence"/>
</dbReference>
<protein>
    <submittedName>
        <fullName evidence="1">Uncharacterized protein</fullName>
    </submittedName>
</protein>
<keyword evidence="2" id="KW-1185">Reference proteome</keyword>
<comment type="caution">
    <text evidence="1">The sequence shown here is derived from an EMBL/GenBank/DDBJ whole genome shotgun (WGS) entry which is preliminary data.</text>
</comment>
<sequence>MKIKEHVPNISVKEPNPSIGKALLLFYADVLAVHAKEGKRRRSYTLGDSHLSRIYEEKGA</sequence>
<gene>
    <name evidence="1" type="ORF">SD77_2478</name>
</gene>
<accession>A0ABR5AZ71</accession>
<proteinExistence type="predicted"/>
<reference evidence="1 2" key="1">
    <citation type="submission" date="2015-01" db="EMBL/GenBank/DDBJ databases">
        <title>Genome Assembly of Bacillus badius MTCC 1458.</title>
        <authorList>
            <person name="Verma A."/>
            <person name="Khatri I."/>
            <person name="Mual P."/>
            <person name="Subramanian S."/>
            <person name="Krishnamurthi S."/>
        </authorList>
    </citation>
    <scope>NUCLEOTIDE SEQUENCE [LARGE SCALE GENOMIC DNA]</scope>
    <source>
        <strain evidence="1 2">MTCC 1458</strain>
    </source>
</reference>
<evidence type="ECO:0000313" key="1">
    <source>
        <dbReference type="EMBL" id="KIL80024.1"/>
    </source>
</evidence>
<dbReference type="EMBL" id="JXLP01000002">
    <property type="protein sequence ID" value="KIL80024.1"/>
    <property type="molecule type" value="Genomic_DNA"/>
</dbReference>
<name>A0ABR5AZ71_BACBA</name>
<organism evidence="1 2">
    <name type="scientific">Bacillus badius</name>
    <dbReference type="NCBI Taxonomy" id="1455"/>
    <lineage>
        <taxon>Bacteria</taxon>
        <taxon>Bacillati</taxon>
        <taxon>Bacillota</taxon>
        <taxon>Bacilli</taxon>
        <taxon>Bacillales</taxon>
        <taxon>Bacillaceae</taxon>
        <taxon>Pseudobacillus</taxon>
    </lineage>
</organism>
<evidence type="ECO:0000313" key="2">
    <source>
        <dbReference type="Proteomes" id="UP000031982"/>
    </source>
</evidence>